<dbReference type="EMBL" id="ATHL01000075">
    <property type="protein sequence ID" value="EQB15833.1"/>
    <property type="molecule type" value="Genomic_DNA"/>
</dbReference>
<feature type="region of interest" description="Disordered" evidence="1">
    <location>
        <begin position="36"/>
        <end position="56"/>
    </location>
</feature>
<dbReference type="PATRIC" id="fig|1096930.3.peg.2083"/>
<dbReference type="PROSITE" id="PS51257">
    <property type="entry name" value="PROKAR_LIPOPROTEIN"/>
    <property type="match status" value="1"/>
</dbReference>
<protein>
    <submittedName>
        <fullName evidence="2">Uncharacterized protein</fullName>
    </submittedName>
</protein>
<organism evidence="2 3">
    <name type="scientific">Novosphingobium lindaniclasticum LE124</name>
    <dbReference type="NCBI Taxonomy" id="1096930"/>
    <lineage>
        <taxon>Bacteria</taxon>
        <taxon>Pseudomonadati</taxon>
        <taxon>Pseudomonadota</taxon>
        <taxon>Alphaproteobacteria</taxon>
        <taxon>Sphingomonadales</taxon>
        <taxon>Sphingomonadaceae</taxon>
        <taxon>Novosphingobium</taxon>
    </lineage>
</organism>
<dbReference type="AlphaFoldDB" id="T0HUM9"/>
<evidence type="ECO:0000313" key="2">
    <source>
        <dbReference type="EMBL" id="EQB15833.1"/>
    </source>
</evidence>
<dbReference type="eggNOG" id="ENOG5031BG1">
    <property type="taxonomic scope" value="Bacteria"/>
</dbReference>
<gene>
    <name evidence="2" type="ORF">L284_10510</name>
</gene>
<keyword evidence="3" id="KW-1185">Reference proteome</keyword>
<name>T0HUM9_9SPHN</name>
<dbReference type="Proteomes" id="UP000015527">
    <property type="component" value="Unassembled WGS sequence"/>
</dbReference>
<sequence length="248" mass="24943">MMTGIDRTGTAGRHHLLLLGLTGSLALAGCSAEKKPDASASDAVQTDPALTGPLGDRIVVDPEKVQDRASPAGDAPLALSAADRSAEAVAAAKKAAADAVGGKLLPAPVAGKGSVSALAQSAATAAQISESTRAAKTDCSAKVQYSKAWAAKLPAAIPLYPRGTVQEAAGTDDGGCSLRVVNFGTAVSPEDVVRFYHSSAQLGGYTADYRIDGGDHVIGGRKGGQAYVVYARKLGNGVTEVDLVTSGK</sequence>
<proteinExistence type="predicted"/>
<accession>T0HUM9</accession>
<reference evidence="2 3" key="1">
    <citation type="journal article" date="2013" name="Genome Announc.">
        <title>Genome Sequence of Novosphingobium lindaniclasticum LE124T, Isolated from a Hexachlorocyclohexane Dumpsite.</title>
        <authorList>
            <person name="Saxena A."/>
            <person name="Nayyar N."/>
            <person name="Sangwan N."/>
            <person name="Kumari R."/>
            <person name="Khurana J.P."/>
            <person name="Lal R."/>
        </authorList>
    </citation>
    <scope>NUCLEOTIDE SEQUENCE [LARGE SCALE GENOMIC DNA]</scope>
    <source>
        <strain evidence="2 3">LE124</strain>
    </source>
</reference>
<evidence type="ECO:0000256" key="1">
    <source>
        <dbReference type="SAM" id="MobiDB-lite"/>
    </source>
</evidence>
<evidence type="ECO:0000313" key="3">
    <source>
        <dbReference type="Proteomes" id="UP000015527"/>
    </source>
</evidence>
<comment type="caution">
    <text evidence="2">The sequence shown here is derived from an EMBL/GenBank/DDBJ whole genome shotgun (WGS) entry which is preliminary data.</text>
</comment>